<dbReference type="OrthoDB" id="14196at2"/>
<sequence length="486" mass="55857">MQLKTNNLKSINKLKHLLILSIAVLISGTITAQEIIEDEVKEEVKAISVTDSVNSLQAIKVDGVAAVVGEHIILDSDIDKTILQMKAQGVSTEDIPRCQIFGSLLENKLYAHHAVQDSIEVSEAEIRSNVDYQIQQFLAQTGGDMQKLLDFYKKEDEKSFREEMYQINKNNELAKRMQSKIIDEIEVTPEEVRVFFNAIPKDERPTFGTELKVSQIVIEPKVSSEEIEKVINRLKEFKADVLENGASFRSKVVLYTDDKASVAKGGLYTLHREKPLMVKEFRDVAFSLQEGEISDPFETDFGYHIIQLEKIRGQEYDVRHILLIPSVSSAAINEAKEKLEGIREQLIKEEITFEEAARKYSDEKETRSEGGFLINPATQDYNFELTKMDTELYTQIQSLKDDEISLVLKDQDRTGKIKFKILRVTDRVNEHEADYSRDYLKIKELALTEKRFKAIGEWQNQKIMDTYIKINADHRDCDFSSNWLKK</sequence>
<dbReference type="Proteomes" id="UP000252249">
    <property type="component" value="Unassembled WGS sequence"/>
</dbReference>
<reference evidence="5 6" key="1">
    <citation type="submission" date="2018-07" db="EMBL/GenBank/DDBJ databases">
        <title>Oceanihabitans testaceum sp. nov., isolated from marine sediment.</title>
        <authorList>
            <person name="Li C.-M."/>
        </authorList>
    </citation>
    <scope>NUCLEOTIDE SEQUENCE [LARGE SCALE GENOMIC DNA]</scope>
    <source>
        <strain evidence="5 6">S9-10</strain>
    </source>
</reference>
<feature type="domain" description="PpiC" evidence="4">
    <location>
        <begin position="208"/>
        <end position="310"/>
    </location>
</feature>
<comment type="caution">
    <text evidence="5">The sequence shown here is derived from an EMBL/GenBank/DDBJ whole genome shotgun (WGS) entry which is preliminary data.</text>
</comment>
<dbReference type="InterPro" id="IPR000297">
    <property type="entry name" value="PPIase_PpiC"/>
</dbReference>
<dbReference type="Gene3D" id="1.10.4030.10">
    <property type="entry name" value="Porin chaperone SurA, peptide-binding domain"/>
    <property type="match status" value="1"/>
</dbReference>
<evidence type="ECO:0000256" key="1">
    <source>
        <dbReference type="ARBA" id="ARBA00022729"/>
    </source>
</evidence>
<dbReference type="InterPro" id="IPR046357">
    <property type="entry name" value="PPIase_dom_sf"/>
</dbReference>
<dbReference type="GO" id="GO:0003755">
    <property type="term" value="F:peptidyl-prolyl cis-trans isomerase activity"/>
    <property type="evidence" value="ECO:0007669"/>
    <property type="project" value="UniProtKB-KW"/>
</dbReference>
<dbReference type="PANTHER" id="PTHR47637">
    <property type="entry name" value="CHAPERONE SURA"/>
    <property type="match status" value="1"/>
</dbReference>
<keyword evidence="2 5" id="KW-0413">Isomerase</keyword>
<organism evidence="5 6">
    <name type="scientific">Oceanihabitans sediminis</name>
    <dbReference type="NCBI Taxonomy" id="1812012"/>
    <lineage>
        <taxon>Bacteria</taxon>
        <taxon>Pseudomonadati</taxon>
        <taxon>Bacteroidota</taxon>
        <taxon>Flavobacteriia</taxon>
        <taxon>Flavobacteriales</taxon>
        <taxon>Flavobacteriaceae</taxon>
        <taxon>Oceanihabitans</taxon>
    </lineage>
</organism>
<dbReference type="SUPFAM" id="SSF109998">
    <property type="entry name" value="Triger factor/SurA peptide-binding domain-like"/>
    <property type="match status" value="1"/>
</dbReference>
<keyword evidence="1 3" id="KW-0732">Signal</keyword>
<dbReference type="Gene3D" id="3.10.50.40">
    <property type="match status" value="2"/>
</dbReference>
<keyword evidence="6" id="KW-1185">Reference proteome</keyword>
<evidence type="ECO:0000313" key="5">
    <source>
        <dbReference type="EMBL" id="RCU56739.1"/>
    </source>
</evidence>
<evidence type="ECO:0000313" key="6">
    <source>
        <dbReference type="Proteomes" id="UP000252249"/>
    </source>
</evidence>
<dbReference type="PANTHER" id="PTHR47637:SF1">
    <property type="entry name" value="CHAPERONE SURA"/>
    <property type="match status" value="1"/>
</dbReference>
<gene>
    <name evidence="5" type="ORF">DU428_10290</name>
</gene>
<dbReference type="AlphaFoldDB" id="A0A368P4N4"/>
<dbReference type="RefSeq" id="WP_113966310.1">
    <property type="nucleotide sequence ID" value="NZ_QNRP01000004.1"/>
</dbReference>
<dbReference type="InterPro" id="IPR027304">
    <property type="entry name" value="Trigger_fact/SurA_dom_sf"/>
</dbReference>
<dbReference type="Pfam" id="PF00639">
    <property type="entry name" value="Rotamase"/>
    <property type="match status" value="2"/>
</dbReference>
<evidence type="ECO:0000259" key="4">
    <source>
        <dbReference type="PROSITE" id="PS50198"/>
    </source>
</evidence>
<evidence type="ECO:0000256" key="2">
    <source>
        <dbReference type="PROSITE-ProRule" id="PRU00278"/>
    </source>
</evidence>
<protein>
    <submittedName>
        <fullName evidence="5">Peptidylprolyl isomerase</fullName>
    </submittedName>
</protein>
<keyword evidence="2" id="KW-0697">Rotamase</keyword>
<proteinExistence type="predicted"/>
<accession>A0A368P4N4</accession>
<name>A0A368P4N4_9FLAO</name>
<dbReference type="SUPFAM" id="SSF54534">
    <property type="entry name" value="FKBP-like"/>
    <property type="match status" value="2"/>
</dbReference>
<dbReference type="InterPro" id="IPR050280">
    <property type="entry name" value="OMP_Chaperone_SurA"/>
</dbReference>
<feature type="chain" id="PRO_5016562604" evidence="3">
    <location>
        <begin position="33"/>
        <end position="486"/>
    </location>
</feature>
<feature type="signal peptide" evidence="3">
    <location>
        <begin position="1"/>
        <end position="32"/>
    </location>
</feature>
<evidence type="ECO:0000256" key="3">
    <source>
        <dbReference type="SAM" id="SignalP"/>
    </source>
</evidence>
<feature type="domain" description="PpiC" evidence="4">
    <location>
        <begin position="313"/>
        <end position="426"/>
    </location>
</feature>
<dbReference type="PROSITE" id="PS50198">
    <property type="entry name" value="PPIC_PPIASE_2"/>
    <property type="match status" value="2"/>
</dbReference>
<dbReference type="EMBL" id="QPIG01000004">
    <property type="protein sequence ID" value="RCU56739.1"/>
    <property type="molecule type" value="Genomic_DNA"/>
</dbReference>